<accession>A0A249LFI5</accession>
<sequence length="369" mass="40613">MSYKRFAIALLTIALLATGVSPTHAAIKSGAKCTSAKAKIVDQGLTYTCVKSGKKLTWSKGVEPKAPTSFADVEQNAKSVAYWAWKKSSQVVATSTAKAPNLVIHIGPNSVILNDRAKPAMELVSRLYPTAKAPAEVNLVYYTFKDLAWAQAKLNELSNNEQRNLTDGVDRNCRAELDCAGASARTTRDGVAILLFGVQNPPPTDSIHKNGTLEAHEYTHNLQQAPSVGTSSNWAMVPRWYTEGGATFSQAASIFHATYNSYRIERDLRTQDLTKGDWLTQAWLEEFINPPGWTDWSPWEKYSGWRVYDIGCAVTEILTAIKGPAATMDLINLIAQGNSYDQAFEKAYGIKWVDAVPIISRTIIKEYKG</sequence>
<evidence type="ECO:0000313" key="2">
    <source>
        <dbReference type="EMBL" id="ASY27871.1"/>
    </source>
</evidence>
<dbReference type="KEGG" id="plim:PHILAsVB114_04360"/>
<dbReference type="Proteomes" id="UP000217221">
    <property type="component" value="Chromosome"/>
</dbReference>
<dbReference type="EMBL" id="CP016782">
    <property type="protein sequence ID" value="ASY27871.1"/>
    <property type="molecule type" value="Genomic_DNA"/>
</dbReference>
<keyword evidence="3" id="KW-1185">Reference proteome</keyword>
<keyword evidence="1" id="KW-0732">Signal</keyword>
<feature type="signal peptide" evidence="1">
    <location>
        <begin position="1"/>
        <end position="25"/>
    </location>
</feature>
<evidence type="ECO:0000256" key="1">
    <source>
        <dbReference type="SAM" id="SignalP"/>
    </source>
</evidence>
<name>A0A249LFI5_9ACTN</name>
<dbReference type="RefSeq" id="WP_095698168.1">
    <property type="nucleotide sequence ID" value="NZ_CP016782.1"/>
</dbReference>
<gene>
    <name evidence="2" type="ORF">PHILAsVB114_04360</name>
</gene>
<dbReference type="AlphaFoldDB" id="A0A249LFI5"/>
<organism evidence="2 3">
    <name type="scientific">Candidatus Planktophila limnetica</name>
    <dbReference type="NCBI Taxonomy" id="573600"/>
    <lineage>
        <taxon>Bacteria</taxon>
        <taxon>Bacillati</taxon>
        <taxon>Actinomycetota</taxon>
        <taxon>Actinomycetes</taxon>
        <taxon>Candidatus Nanopelagicales</taxon>
        <taxon>Candidatus Nanopelagicaceae</taxon>
        <taxon>Candidatus Planktophila</taxon>
    </lineage>
</organism>
<proteinExistence type="predicted"/>
<protein>
    <recommendedName>
        <fullName evidence="4">Peptidase MA superfamily protein</fullName>
    </recommendedName>
</protein>
<evidence type="ECO:0008006" key="4">
    <source>
        <dbReference type="Google" id="ProtNLM"/>
    </source>
</evidence>
<evidence type="ECO:0000313" key="3">
    <source>
        <dbReference type="Proteomes" id="UP000217221"/>
    </source>
</evidence>
<dbReference type="OrthoDB" id="5197684at2"/>
<feature type="chain" id="PRO_5013236122" description="Peptidase MA superfamily protein" evidence="1">
    <location>
        <begin position="26"/>
        <end position="369"/>
    </location>
</feature>
<reference evidence="2 3" key="1">
    <citation type="submission" date="2016-07" db="EMBL/GenBank/DDBJ databases">
        <title>High microdiversification within the ubiquitous acI lineage of Actinobacteria.</title>
        <authorList>
            <person name="Neuenschwander S.M."/>
            <person name="Salcher M."/>
            <person name="Ghai R."/>
            <person name="Pernthaler J."/>
        </authorList>
    </citation>
    <scope>NUCLEOTIDE SEQUENCE [LARGE SCALE GENOMIC DNA]</scope>
    <source>
        <strain evidence="2">MMS-VB-114</strain>
    </source>
</reference>